<organism evidence="2 3">
    <name type="scientific">Bowdeniella nasicola</name>
    <dbReference type="NCBI Taxonomy" id="208480"/>
    <lineage>
        <taxon>Bacteria</taxon>
        <taxon>Bacillati</taxon>
        <taxon>Actinomycetota</taxon>
        <taxon>Actinomycetes</taxon>
        <taxon>Actinomycetales</taxon>
        <taxon>Actinomycetaceae</taxon>
        <taxon>Bowdeniella</taxon>
    </lineage>
</organism>
<sequence>MRIGVVSGWDVNDPAAWSGVVQPIMRELQSLGEVVLIDPQDPGVSILDRAAAKLSGAFGKTYLVRHALSTSLRRSSAVANELRRLARTEDRLDVIVAIAASTDILRLPESIPVIQITDASFASMQTSYFQNGDIAAISAVQGRLVDKLSSRRTDSYVVASQWSKEALINDAGVIPDTITVAPFGPGISPSRSKGDAKNEHGEDLKALVVARDWRRKGVPDVIAAVEQARKSRKISLTLVGDAPPELPASVRHLGTLSSEGLSAEYLPHDLLIEFTRGSGGGVVVTDALAHGLPVLATRIGGLETVLGQSGWLLDLDDDLIANAAEFLVQLSQAELASASEDIQTKLSSHPNWDSWRESMAAGLDSATAREAPVARDGKLKAVMITPMIPSTNGRESAGETLVFDIASAISERYDLTMLSAFGPANERSLARGTRGRNVLVRRKESAVLQLLGKMIGWRPGLAPKDLAKLRTHIAAATVIDIQWQEQAALIPWLRRINPAAPITVTLHDVLSQRFIRQAKEAKDALTSLVWKIRARLTQASEYLVMKWADHVIVLSEKDRDLLPRVAQGAEVSIVPPLIRGELLDRREKIAHRVTFVGFMARWANEEAMYWFADEVLPLVRRELPDIEVVVAGGGLRDDFVDRMDAAGIELLGFRENLDDLYRETAIVIVPLRTGAGVKYKTIEALVRGVPVVSTTVGSEGIPGDNWFWGVTDNAPEFAKLVVSGIRASQEAELRAAKAAAEASQTFGFASFRRGLPAPYQPTEVPNNE</sequence>
<reference evidence="3" key="1">
    <citation type="submission" date="2016-10" db="EMBL/GenBank/DDBJ databases">
        <authorList>
            <person name="Varghese N."/>
            <person name="Submissions S."/>
        </authorList>
    </citation>
    <scope>NUCLEOTIDE SEQUENCE [LARGE SCALE GENOMIC DNA]</scope>
    <source>
        <strain evidence="3">KPR-1</strain>
    </source>
</reference>
<keyword evidence="3" id="KW-1185">Reference proteome</keyword>
<dbReference type="RefSeq" id="WP_176780749.1">
    <property type="nucleotide sequence ID" value="NZ_FNQV01000010.1"/>
</dbReference>
<evidence type="ECO:0000313" key="2">
    <source>
        <dbReference type="EMBL" id="SEA47959.1"/>
    </source>
</evidence>
<accession>A0A1H4BIH6</accession>
<dbReference type="GO" id="GO:0016757">
    <property type="term" value="F:glycosyltransferase activity"/>
    <property type="evidence" value="ECO:0007669"/>
    <property type="project" value="TreeGrafter"/>
</dbReference>
<proteinExistence type="predicted"/>
<evidence type="ECO:0000313" key="3">
    <source>
        <dbReference type="Proteomes" id="UP000199288"/>
    </source>
</evidence>
<dbReference type="Gene3D" id="3.40.50.2000">
    <property type="entry name" value="Glycogen Phosphorylase B"/>
    <property type="match status" value="3"/>
</dbReference>
<keyword evidence="1 2" id="KW-0808">Transferase</keyword>
<protein>
    <submittedName>
        <fullName evidence="2">Glycosyltransferase involved in cell wall bisynthesis</fullName>
    </submittedName>
</protein>
<dbReference type="PANTHER" id="PTHR46401:SF2">
    <property type="entry name" value="GLYCOSYLTRANSFERASE WBBK-RELATED"/>
    <property type="match status" value="1"/>
</dbReference>
<dbReference type="PANTHER" id="PTHR46401">
    <property type="entry name" value="GLYCOSYLTRANSFERASE WBBK-RELATED"/>
    <property type="match status" value="1"/>
</dbReference>
<dbReference type="GO" id="GO:0009103">
    <property type="term" value="P:lipopolysaccharide biosynthetic process"/>
    <property type="evidence" value="ECO:0007669"/>
    <property type="project" value="TreeGrafter"/>
</dbReference>
<evidence type="ECO:0000256" key="1">
    <source>
        <dbReference type="ARBA" id="ARBA00022679"/>
    </source>
</evidence>
<dbReference type="CDD" id="cd03801">
    <property type="entry name" value="GT4_PimA-like"/>
    <property type="match status" value="1"/>
</dbReference>
<dbReference type="SUPFAM" id="SSF53756">
    <property type="entry name" value="UDP-Glycosyltransferase/glycogen phosphorylase"/>
    <property type="match status" value="2"/>
</dbReference>
<dbReference type="Proteomes" id="UP000199288">
    <property type="component" value="Unassembled WGS sequence"/>
</dbReference>
<name>A0A1H4BIH6_9ACTO</name>
<dbReference type="AlphaFoldDB" id="A0A1H4BIH6"/>
<gene>
    <name evidence="2" type="ORF">SAMN02910418_01672</name>
</gene>
<dbReference type="Pfam" id="PF13692">
    <property type="entry name" value="Glyco_trans_1_4"/>
    <property type="match status" value="2"/>
</dbReference>
<dbReference type="EMBL" id="FNQV01000010">
    <property type="protein sequence ID" value="SEA47959.1"/>
    <property type="molecule type" value="Genomic_DNA"/>
</dbReference>